<dbReference type="GO" id="GO:0004721">
    <property type="term" value="F:phosphoprotein phosphatase activity"/>
    <property type="evidence" value="ECO:0007669"/>
    <property type="project" value="InterPro"/>
</dbReference>
<dbReference type="RefSeq" id="WP_010850681.1">
    <property type="nucleotide sequence ID" value="NZ_HF570956.1"/>
</dbReference>
<dbReference type="PROSITE" id="PS00383">
    <property type="entry name" value="TYR_PHOSPHATASE_1"/>
    <property type="match status" value="1"/>
</dbReference>
<dbReference type="InterPro" id="IPR000387">
    <property type="entry name" value="Tyr_Pase_dom"/>
</dbReference>
<organism evidence="2 3">
    <name type="scientific">Phycicoccus elongatus Lp2</name>
    <dbReference type="NCBI Taxonomy" id="1193181"/>
    <lineage>
        <taxon>Bacteria</taxon>
        <taxon>Bacillati</taxon>
        <taxon>Actinomycetota</taxon>
        <taxon>Actinomycetes</taxon>
        <taxon>Micrococcales</taxon>
        <taxon>Intrasporangiaceae</taxon>
        <taxon>Phycicoccus</taxon>
    </lineage>
</organism>
<dbReference type="EMBL" id="CAIZ01000139">
    <property type="protein sequence ID" value="CCH70838.1"/>
    <property type="molecule type" value="Genomic_DNA"/>
</dbReference>
<sequence>MTQGREGNAARWIDLEGVVNMRDVGGLPTRDGGRTAYGRLIRSDNLQDLTDASVTRLVGELGVTDIVDLRSETEMHLTGPGPLREIESLTHHHHSLVETRPTDDVAATMASALVVHPAAPGTRDADYWTAHYRTYLDRRGPAIADALAVIAGARGAAVVHCAAGKDRTGTVVALALDVAGVPHDVIADDYALTALRLPAIIERLMAHDFYGDTLATQRPSDQIPHAETMLAILADLGERHGGTRAWLRSRGWSGGDVEQLRTRLVD</sequence>
<protein>
    <submittedName>
        <fullName evidence="2">Protein tyrosine/serine phosphatase-like protein</fullName>
    </submittedName>
</protein>
<evidence type="ECO:0000313" key="2">
    <source>
        <dbReference type="EMBL" id="CCH70838.1"/>
    </source>
</evidence>
<accession>N0E1J3</accession>
<dbReference type="Pfam" id="PF13350">
    <property type="entry name" value="Y_phosphatase3"/>
    <property type="match status" value="1"/>
</dbReference>
<dbReference type="Proteomes" id="UP000013167">
    <property type="component" value="Unassembled WGS sequence"/>
</dbReference>
<dbReference type="eggNOG" id="COG2365">
    <property type="taxonomic scope" value="Bacteria"/>
</dbReference>
<dbReference type="SUPFAM" id="SSF52799">
    <property type="entry name" value="(Phosphotyrosine protein) phosphatases II"/>
    <property type="match status" value="1"/>
</dbReference>
<dbReference type="HOGENOM" id="CLU_057546_3_2_11"/>
<feature type="domain" description="Tyrosine specific protein phosphatases" evidence="1">
    <location>
        <begin position="152"/>
        <end position="196"/>
    </location>
</feature>
<proteinExistence type="predicted"/>
<gene>
    <name evidence="2" type="ORF">BN10_680064</name>
</gene>
<dbReference type="Gene3D" id="3.90.190.10">
    <property type="entry name" value="Protein tyrosine phosphatase superfamily"/>
    <property type="match status" value="1"/>
</dbReference>
<dbReference type="STRING" id="1193181.BN10_680064"/>
<dbReference type="InterPro" id="IPR016130">
    <property type="entry name" value="Tyr_Pase_AS"/>
</dbReference>
<dbReference type="AlphaFoldDB" id="N0E1J3"/>
<dbReference type="PROSITE" id="PS50056">
    <property type="entry name" value="TYR_PHOSPHATASE_2"/>
    <property type="match status" value="1"/>
</dbReference>
<comment type="caution">
    <text evidence="2">The sequence shown here is derived from an EMBL/GenBank/DDBJ whole genome shotgun (WGS) entry which is preliminary data.</text>
</comment>
<evidence type="ECO:0000313" key="3">
    <source>
        <dbReference type="Proteomes" id="UP000013167"/>
    </source>
</evidence>
<dbReference type="InterPro" id="IPR029021">
    <property type="entry name" value="Prot-tyrosine_phosphatase-like"/>
</dbReference>
<name>N0E1J3_9MICO</name>
<keyword evidence="3" id="KW-1185">Reference proteome</keyword>
<reference evidence="2 3" key="1">
    <citation type="journal article" date="2013" name="ISME J.">
        <title>A metabolic model for members of the genus Tetrasphaera involved in enhanced biological phosphorus removal.</title>
        <authorList>
            <person name="Kristiansen R."/>
            <person name="Nguyen H.T.T."/>
            <person name="Saunders A.M."/>
            <person name="Nielsen J.L."/>
            <person name="Wimmer R."/>
            <person name="Le V.Q."/>
            <person name="McIlroy S.J."/>
            <person name="Petrovski S."/>
            <person name="Seviour R.J."/>
            <person name="Calteau A."/>
            <person name="Nielsen K.L."/>
            <person name="Nielsen P.H."/>
        </authorList>
    </citation>
    <scope>NUCLEOTIDE SEQUENCE [LARGE SCALE GENOMIC DNA]</scope>
    <source>
        <strain evidence="2 3">Lp2</strain>
    </source>
</reference>
<evidence type="ECO:0000259" key="1">
    <source>
        <dbReference type="PROSITE" id="PS50056"/>
    </source>
</evidence>
<dbReference type="InterPro" id="IPR026893">
    <property type="entry name" value="Tyr/Ser_Pase_IphP-type"/>
</dbReference>